<evidence type="ECO:0000313" key="3">
    <source>
        <dbReference type="Proteomes" id="UP000828390"/>
    </source>
</evidence>
<reference evidence="2" key="2">
    <citation type="submission" date="2020-11" db="EMBL/GenBank/DDBJ databases">
        <authorList>
            <person name="McCartney M.A."/>
            <person name="Auch B."/>
            <person name="Kono T."/>
            <person name="Mallez S."/>
            <person name="Becker A."/>
            <person name="Gohl D.M."/>
            <person name="Silverstein K.A.T."/>
            <person name="Koren S."/>
            <person name="Bechman K.B."/>
            <person name="Herman A."/>
            <person name="Abrahante J.E."/>
            <person name="Garbe J."/>
        </authorList>
    </citation>
    <scope>NUCLEOTIDE SEQUENCE</scope>
    <source>
        <strain evidence="2">Duluth1</strain>
        <tissue evidence="2">Whole animal</tissue>
    </source>
</reference>
<protein>
    <submittedName>
        <fullName evidence="2">Uncharacterized protein</fullName>
    </submittedName>
</protein>
<proteinExistence type="predicted"/>
<feature type="region of interest" description="Disordered" evidence="1">
    <location>
        <begin position="1"/>
        <end position="29"/>
    </location>
</feature>
<reference evidence="2" key="1">
    <citation type="journal article" date="2019" name="bioRxiv">
        <title>The Genome of the Zebra Mussel, Dreissena polymorpha: A Resource for Invasive Species Research.</title>
        <authorList>
            <person name="McCartney M.A."/>
            <person name="Auch B."/>
            <person name="Kono T."/>
            <person name="Mallez S."/>
            <person name="Zhang Y."/>
            <person name="Obille A."/>
            <person name="Becker A."/>
            <person name="Abrahante J.E."/>
            <person name="Garbe J."/>
            <person name="Badalamenti J.P."/>
            <person name="Herman A."/>
            <person name="Mangelson H."/>
            <person name="Liachko I."/>
            <person name="Sullivan S."/>
            <person name="Sone E.D."/>
            <person name="Koren S."/>
            <person name="Silverstein K.A.T."/>
            <person name="Beckman K.B."/>
            <person name="Gohl D.M."/>
        </authorList>
    </citation>
    <scope>NUCLEOTIDE SEQUENCE</scope>
    <source>
        <strain evidence="2">Duluth1</strain>
        <tissue evidence="2">Whole animal</tissue>
    </source>
</reference>
<organism evidence="2 3">
    <name type="scientific">Dreissena polymorpha</name>
    <name type="common">Zebra mussel</name>
    <name type="synonym">Mytilus polymorpha</name>
    <dbReference type="NCBI Taxonomy" id="45954"/>
    <lineage>
        <taxon>Eukaryota</taxon>
        <taxon>Metazoa</taxon>
        <taxon>Spiralia</taxon>
        <taxon>Lophotrochozoa</taxon>
        <taxon>Mollusca</taxon>
        <taxon>Bivalvia</taxon>
        <taxon>Autobranchia</taxon>
        <taxon>Heteroconchia</taxon>
        <taxon>Euheterodonta</taxon>
        <taxon>Imparidentia</taxon>
        <taxon>Neoheterodontei</taxon>
        <taxon>Myida</taxon>
        <taxon>Dreissenoidea</taxon>
        <taxon>Dreissenidae</taxon>
        <taxon>Dreissena</taxon>
    </lineage>
</organism>
<evidence type="ECO:0000313" key="2">
    <source>
        <dbReference type="EMBL" id="KAH3733898.1"/>
    </source>
</evidence>
<keyword evidence="3" id="KW-1185">Reference proteome</keyword>
<comment type="caution">
    <text evidence="2">The sequence shown here is derived from an EMBL/GenBank/DDBJ whole genome shotgun (WGS) entry which is preliminary data.</text>
</comment>
<sequence length="110" mass="12606">MISKIKKNDVNTNAADDEDDAEGDCFDYDSKDPDYVLDRDDDDTDLPVINLKFKGKGRQNIRAKRVNRQGDNEEYSAMGVLSLGNIEDSHWNMEKGFPLRHEVHEIMNDS</sequence>
<feature type="compositionally biased region" description="Acidic residues" evidence="1">
    <location>
        <begin position="15"/>
        <end position="27"/>
    </location>
</feature>
<accession>A0A9D4HV71</accession>
<dbReference type="Proteomes" id="UP000828390">
    <property type="component" value="Unassembled WGS sequence"/>
</dbReference>
<name>A0A9D4HV71_DREPO</name>
<dbReference type="EMBL" id="JAIWYP010000011">
    <property type="protein sequence ID" value="KAH3733898.1"/>
    <property type="molecule type" value="Genomic_DNA"/>
</dbReference>
<gene>
    <name evidence="2" type="ORF">DPMN_040337</name>
</gene>
<evidence type="ECO:0000256" key="1">
    <source>
        <dbReference type="SAM" id="MobiDB-lite"/>
    </source>
</evidence>
<dbReference type="AlphaFoldDB" id="A0A9D4HV71"/>